<dbReference type="PANTHER" id="PTHR43845">
    <property type="entry name" value="BLR5969 PROTEIN"/>
    <property type="match status" value="1"/>
</dbReference>
<evidence type="ECO:0000313" key="3">
    <source>
        <dbReference type="EMBL" id="RAQ95444.1"/>
    </source>
</evidence>
<dbReference type="Pfam" id="PF14535">
    <property type="entry name" value="AMP-binding_C_2"/>
    <property type="match status" value="1"/>
</dbReference>
<evidence type="ECO:0000259" key="2">
    <source>
        <dbReference type="Pfam" id="PF14535"/>
    </source>
</evidence>
<keyword evidence="4" id="KW-1185">Reference proteome</keyword>
<evidence type="ECO:0000313" key="4">
    <source>
        <dbReference type="Proteomes" id="UP000248706"/>
    </source>
</evidence>
<dbReference type="InterPro" id="IPR045851">
    <property type="entry name" value="AMP-bd_C_sf"/>
</dbReference>
<feature type="domain" description="AMP-dependent ligase C-terminal" evidence="2">
    <location>
        <begin position="341"/>
        <end position="425"/>
    </location>
</feature>
<dbReference type="SUPFAM" id="SSF56801">
    <property type="entry name" value="Acetyl-CoA synthetase-like"/>
    <property type="match status" value="1"/>
</dbReference>
<dbReference type="Gene3D" id="3.30.300.30">
    <property type="match status" value="1"/>
</dbReference>
<dbReference type="InterPro" id="IPR028154">
    <property type="entry name" value="AMP-dep_Lig_C"/>
</dbReference>
<name>A0A328VK04_9CHLR</name>
<dbReference type="PANTHER" id="PTHR43845:SF1">
    <property type="entry name" value="BLR5969 PROTEIN"/>
    <property type="match status" value="1"/>
</dbReference>
<dbReference type="GO" id="GO:0016874">
    <property type="term" value="F:ligase activity"/>
    <property type="evidence" value="ECO:0007669"/>
    <property type="project" value="UniProtKB-KW"/>
</dbReference>
<dbReference type="InterPro" id="IPR000873">
    <property type="entry name" value="AMP-dep_synth/lig_dom"/>
</dbReference>
<dbReference type="InterPro" id="IPR042099">
    <property type="entry name" value="ANL_N_sf"/>
</dbReference>
<comment type="caution">
    <text evidence="3">The sequence shown here is derived from an EMBL/GenBank/DDBJ whole genome shotgun (WGS) entry which is preliminary data.</text>
</comment>
<dbReference type="Pfam" id="PF00501">
    <property type="entry name" value="AMP-binding"/>
    <property type="match status" value="1"/>
</dbReference>
<dbReference type="Proteomes" id="UP000248706">
    <property type="component" value="Unassembled WGS sequence"/>
</dbReference>
<dbReference type="EMBL" id="MCIF01000002">
    <property type="protein sequence ID" value="RAQ95444.1"/>
    <property type="molecule type" value="Genomic_DNA"/>
</dbReference>
<gene>
    <name evidence="3" type="ORF">A4R35_07845</name>
</gene>
<dbReference type="RefSeq" id="WP_112428172.1">
    <property type="nucleotide sequence ID" value="NZ_MCIF01000002.1"/>
</dbReference>
<sequence>MPQSNHPRLETASRSLIEARQLARLQLGLTRILPRNSFYERKLLANGQSLSLTRLRDLSLLPFTTKQELLADQERHPLYGENMTYALSEYVRYHQTSGTTGRPLRVLDTAESWKWWADCWKTVYQAAGVTRDDVIFIAFGFGPFIGFWAAYEGAKNLGALVVPGGGMDSLQRLRMMQDVQASVLVCTPSYALRLAEVARQEGFDLQKLKVRITIHAGEPGASIPATRRRIEEAWGAKAYDHAGMSEMGAYGFTCERQHGLHVNEGEFIAEILDPRSGQPVPVGEVGELVLTNLGRWGNPALRYRTGDLVRNGGYSCPCGRAFLLLPGGILGRIDDMLIVRGVNIYPSAIADVLHRFPEVAEYRIIVTSNGPLDEIALQVECPPSLVGEIQEALRASFGLRIPVEAVAEGSLPRFELKAKRVEDRRRRML</sequence>
<evidence type="ECO:0000259" key="1">
    <source>
        <dbReference type="Pfam" id="PF00501"/>
    </source>
</evidence>
<organism evidence="3 4">
    <name type="scientific">Thermogemmatispora tikiterensis</name>
    <dbReference type="NCBI Taxonomy" id="1825093"/>
    <lineage>
        <taxon>Bacteria</taxon>
        <taxon>Bacillati</taxon>
        <taxon>Chloroflexota</taxon>
        <taxon>Ktedonobacteria</taxon>
        <taxon>Thermogemmatisporales</taxon>
        <taxon>Thermogemmatisporaceae</taxon>
        <taxon>Thermogemmatispora</taxon>
    </lineage>
</organism>
<dbReference type="AlphaFoldDB" id="A0A328VK04"/>
<dbReference type="Gene3D" id="3.40.50.12780">
    <property type="entry name" value="N-terminal domain of ligase-like"/>
    <property type="match status" value="1"/>
</dbReference>
<keyword evidence="3" id="KW-0436">Ligase</keyword>
<accession>A0A328VK04</accession>
<protein>
    <submittedName>
        <fullName evidence="3">Phenylacetate--CoA ligase</fullName>
    </submittedName>
</protein>
<dbReference type="OrthoDB" id="580775at2"/>
<reference evidence="3 4" key="1">
    <citation type="submission" date="2016-08" db="EMBL/GenBank/DDBJ databases">
        <title>Analysis of Carbohydrate Active Enzymes in Thermogemmatispora T81 Reveals Carbohydrate Degradation Ability.</title>
        <authorList>
            <person name="Tomazini A."/>
            <person name="Lal S."/>
            <person name="Stott M."/>
            <person name="Henrissat B."/>
            <person name="Polikarpov I."/>
            <person name="Sparling R."/>
            <person name="Levin D.B."/>
        </authorList>
    </citation>
    <scope>NUCLEOTIDE SEQUENCE [LARGE SCALE GENOMIC DNA]</scope>
    <source>
        <strain evidence="3 4">T81</strain>
    </source>
</reference>
<proteinExistence type="predicted"/>
<feature type="domain" description="AMP-dependent synthetase/ligase" evidence="1">
    <location>
        <begin position="96"/>
        <end position="290"/>
    </location>
</feature>